<dbReference type="Proteomes" id="UP000790709">
    <property type="component" value="Unassembled WGS sequence"/>
</dbReference>
<sequence>MPAYFWADADTLITADRYASIPLDSALQPSQPGLCCQCDTDADPMYPSHADAYTPFSFVQHIQLSLTHALSEIHVAEFFVPADYIT</sequence>
<proteinExistence type="predicted"/>
<dbReference type="EMBL" id="MU266615">
    <property type="protein sequence ID" value="KAH7919971.1"/>
    <property type="molecule type" value="Genomic_DNA"/>
</dbReference>
<reference evidence="1" key="1">
    <citation type="journal article" date="2021" name="New Phytol.">
        <title>Evolutionary innovations through gain and loss of genes in the ectomycorrhizal Boletales.</title>
        <authorList>
            <person name="Wu G."/>
            <person name="Miyauchi S."/>
            <person name="Morin E."/>
            <person name="Kuo A."/>
            <person name="Drula E."/>
            <person name="Varga T."/>
            <person name="Kohler A."/>
            <person name="Feng B."/>
            <person name="Cao Y."/>
            <person name="Lipzen A."/>
            <person name="Daum C."/>
            <person name="Hundley H."/>
            <person name="Pangilinan J."/>
            <person name="Johnson J."/>
            <person name="Barry K."/>
            <person name="LaButti K."/>
            <person name="Ng V."/>
            <person name="Ahrendt S."/>
            <person name="Min B."/>
            <person name="Choi I.G."/>
            <person name="Park H."/>
            <person name="Plett J.M."/>
            <person name="Magnuson J."/>
            <person name="Spatafora J.W."/>
            <person name="Nagy L.G."/>
            <person name="Henrissat B."/>
            <person name="Grigoriev I.V."/>
            <person name="Yang Z.L."/>
            <person name="Xu J."/>
            <person name="Martin F.M."/>
        </authorList>
    </citation>
    <scope>NUCLEOTIDE SEQUENCE</scope>
    <source>
        <strain evidence="1">KUC20120723A-06</strain>
    </source>
</reference>
<evidence type="ECO:0000313" key="2">
    <source>
        <dbReference type="Proteomes" id="UP000790709"/>
    </source>
</evidence>
<keyword evidence="2" id="KW-1185">Reference proteome</keyword>
<organism evidence="1 2">
    <name type="scientific">Leucogyrophana mollusca</name>
    <dbReference type="NCBI Taxonomy" id="85980"/>
    <lineage>
        <taxon>Eukaryota</taxon>
        <taxon>Fungi</taxon>
        <taxon>Dikarya</taxon>
        <taxon>Basidiomycota</taxon>
        <taxon>Agaricomycotina</taxon>
        <taxon>Agaricomycetes</taxon>
        <taxon>Agaricomycetidae</taxon>
        <taxon>Boletales</taxon>
        <taxon>Boletales incertae sedis</taxon>
        <taxon>Leucogyrophana</taxon>
    </lineage>
</organism>
<accession>A0ACB8B2I2</accession>
<name>A0ACB8B2I2_9AGAM</name>
<evidence type="ECO:0000313" key="1">
    <source>
        <dbReference type="EMBL" id="KAH7919971.1"/>
    </source>
</evidence>
<gene>
    <name evidence="1" type="ORF">BV22DRAFT_1133447</name>
</gene>
<protein>
    <submittedName>
        <fullName evidence="1">Uncharacterized protein</fullName>
    </submittedName>
</protein>
<comment type="caution">
    <text evidence="1">The sequence shown here is derived from an EMBL/GenBank/DDBJ whole genome shotgun (WGS) entry which is preliminary data.</text>
</comment>